<dbReference type="RefSeq" id="XP_007679859.1">
    <property type="nucleotide sequence ID" value="XM_007681669.1"/>
</dbReference>
<dbReference type="Gene3D" id="3.60.21.10">
    <property type="match status" value="1"/>
</dbReference>
<dbReference type="GeneID" id="19113385"/>
<name>M2N2Y8_BAUPA</name>
<dbReference type="PANTHER" id="PTHR12905">
    <property type="entry name" value="METALLOPHOSPHOESTERASE"/>
    <property type="match status" value="1"/>
</dbReference>
<feature type="domain" description="Calcineurin-like phosphoesterase" evidence="1">
    <location>
        <begin position="51"/>
        <end position="232"/>
    </location>
</feature>
<dbReference type="eggNOG" id="KOG3947">
    <property type="taxonomic scope" value="Eukaryota"/>
</dbReference>
<dbReference type="CDD" id="cd07379">
    <property type="entry name" value="MPP_239FB"/>
    <property type="match status" value="1"/>
</dbReference>
<dbReference type="Pfam" id="PF00149">
    <property type="entry name" value="Metallophos"/>
    <property type="match status" value="1"/>
</dbReference>
<evidence type="ECO:0000313" key="2">
    <source>
        <dbReference type="EMBL" id="EMC93025.1"/>
    </source>
</evidence>
<proteinExistence type="predicted"/>
<dbReference type="KEGG" id="bcom:BAUCODRAFT_37948"/>
<dbReference type="GO" id="GO:0016787">
    <property type="term" value="F:hydrolase activity"/>
    <property type="evidence" value="ECO:0007669"/>
    <property type="project" value="InterPro"/>
</dbReference>
<dbReference type="Proteomes" id="UP000011761">
    <property type="component" value="Unassembled WGS sequence"/>
</dbReference>
<dbReference type="HOGENOM" id="CLU_041441_3_0_1"/>
<organism evidence="2 3">
    <name type="scientific">Baudoinia panamericana (strain UAMH 10762)</name>
    <name type="common">Angels' share fungus</name>
    <name type="synonym">Baudoinia compniacensis (strain UAMH 10762)</name>
    <dbReference type="NCBI Taxonomy" id="717646"/>
    <lineage>
        <taxon>Eukaryota</taxon>
        <taxon>Fungi</taxon>
        <taxon>Dikarya</taxon>
        <taxon>Ascomycota</taxon>
        <taxon>Pezizomycotina</taxon>
        <taxon>Dothideomycetes</taxon>
        <taxon>Dothideomycetidae</taxon>
        <taxon>Mycosphaerellales</taxon>
        <taxon>Teratosphaeriaceae</taxon>
        <taxon>Baudoinia</taxon>
    </lineage>
</organism>
<dbReference type="EMBL" id="KB445561">
    <property type="protein sequence ID" value="EMC93025.1"/>
    <property type="molecule type" value="Genomic_DNA"/>
</dbReference>
<protein>
    <recommendedName>
        <fullName evidence="1">Calcineurin-like phosphoesterase domain-containing protein</fullName>
    </recommendedName>
</protein>
<evidence type="ECO:0000313" key="3">
    <source>
        <dbReference type="Proteomes" id="UP000011761"/>
    </source>
</evidence>
<gene>
    <name evidence="2" type="ORF">BAUCODRAFT_37948</name>
</gene>
<dbReference type="InterPro" id="IPR029052">
    <property type="entry name" value="Metallo-depent_PP-like"/>
</dbReference>
<dbReference type="OrthoDB" id="630188at2759"/>
<sequence>MFDFLAPASPFDAPSLLYQLLDQPVKTLIRVIDLFCMWLQPAPRPGRHPIRVVCISDTHCLKAAHVPDGDLLVHAGDLTNAGTPAEIQAQVDWLNSLPHQHKVVIAGNHDTYLDPRSRQTLSLQAREGGVDWKGLWYLQQSSVSLKFHRGQRKLKIYGAPQIPACGGEEFAFQYSRGEDAWIDSVPLDVDVLITHTPPKYHLDLPSALGCEYLLHEVWRVRPTLHVFGHIHAGKSDTFGWLKGGRELVCWDEGQKCLERAMSRPDGLMRGLVDPRGWLDVVRVTVYGVARVLWQTVWGGKTDRTCVVNASLMYCNTGQLRNAAQIVV</sequence>
<dbReference type="OMA" id="PHHDAWS"/>
<reference evidence="2 3" key="1">
    <citation type="journal article" date="2012" name="PLoS Pathog.">
        <title>Diverse lifestyles and strategies of plant pathogenesis encoded in the genomes of eighteen Dothideomycetes fungi.</title>
        <authorList>
            <person name="Ohm R.A."/>
            <person name="Feau N."/>
            <person name="Henrissat B."/>
            <person name="Schoch C.L."/>
            <person name="Horwitz B.A."/>
            <person name="Barry K.W."/>
            <person name="Condon B.J."/>
            <person name="Copeland A.C."/>
            <person name="Dhillon B."/>
            <person name="Glaser F."/>
            <person name="Hesse C.N."/>
            <person name="Kosti I."/>
            <person name="LaButti K."/>
            <person name="Lindquist E.A."/>
            <person name="Lucas S."/>
            <person name="Salamov A.A."/>
            <person name="Bradshaw R.E."/>
            <person name="Ciuffetti L."/>
            <person name="Hamelin R.C."/>
            <person name="Kema G.H.J."/>
            <person name="Lawrence C."/>
            <person name="Scott J.A."/>
            <person name="Spatafora J.W."/>
            <person name="Turgeon B.G."/>
            <person name="de Wit P.J.G.M."/>
            <person name="Zhong S."/>
            <person name="Goodwin S.B."/>
            <person name="Grigoriev I.V."/>
        </authorList>
    </citation>
    <scope>NUCLEOTIDE SEQUENCE [LARGE SCALE GENOMIC DNA]</scope>
    <source>
        <strain evidence="2 3">UAMH 10762</strain>
    </source>
</reference>
<dbReference type="SUPFAM" id="SSF56300">
    <property type="entry name" value="Metallo-dependent phosphatases"/>
    <property type="match status" value="1"/>
</dbReference>
<dbReference type="AlphaFoldDB" id="M2N2Y8"/>
<dbReference type="InterPro" id="IPR051693">
    <property type="entry name" value="UPF0046_metallophosphoest"/>
</dbReference>
<dbReference type="PANTHER" id="PTHR12905:SF18">
    <property type="entry name" value="ESTER HYDROLASE, PUTATIVE (AFU_ORTHOLOGUE AFUA_4G03130)-RELATED"/>
    <property type="match status" value="1"/>
</dbReference>
<feature type="non-terminal residue" evidence="2">
    <location>
        <position position="327"/>
    </location>
</feature>
<dbReference type="InterPro" id="IPR004843">
    <property type="entry name" value="Calcineurin-like_PHP"/>
</dbReference>
<accession>M2N2Y8</accession>
<evidence type="ECO:0000259" key="1">
    <source>
        <dbReference type="Pfam" id="PF00149"/>
    </source>
</evidence>
<keyword evidence="3" id="KW-1185">Reference proteome</keyword>